<dbReference type="SUPFAM" id="SSF56801">
    <property type="entry name" value="Acetyl-CoA synthetase-like"/>
    <property type="match status" value="1"/>
</dbReference>
<feature type="domain" description="AMP-binding enzyme C-terminal" evidence="6">
    <location>
        <begin position="444"/>
        <end position="520"/>
    </location>
</feature>
<dbReference type="AlphaFoldDB" id="A0A6I6XTG5"/>
<dbReference type="Gene3D" id="3.30.300.30">
    <property type="match status" value="1"/>
</dbReference>
<dbReference type="PANTHER" id="PTHR43859">
    <property type="entry name" value="ACYL-ACTIVATING ENZYME"/>
    <property type="match status" value="1"/>
</dbReference>
<keyword evidence="4" id="KW-0443">Lipid metabolism</keyword>
<evidence type="ECO:0000256" key="4">
    <source>
        <dbReference type="ARBA" id="ARBA00023098"/>
    </source>
</evidence>
<accession>A0A6I6XTG5</accession>
<dbReference type="NCBIfam" id="NF004837">
    <property type="entry name" value="PRK06187.1"/>
    <property type="match status" value="1"/>
</dbReference>
<dbReference type="InterPro" id="IPR020845">
    <property type="entry name" value="AMP-binding_CS"/>
</dbReference>
<reference evidence="7 8" key="1">
    <citation type="submission" date="2020-02" db="EMBL/GenBank/DDBJ databases">
        <title>Pseudomonas Putida W5 Complete Genome Assembly.</title>
        <authorList>
            <person name="Yuan Z.-C."/>
            <person name="Shaw G.A."/>
            <person name="Cusano A.D."/>
            <person name="Caddey B.J."/>
            <person name="Weselowski B.J."/>
        </authorList>
    </citation>
    <scope>NUCLEOTIDE SEQUENCE [LARGE SCALE GENOMIC DNA]</scope>
    <source>
        <strain evidence="7 8">W5</strain>
    </source>
</reference>
<dbReference type="InterPro" id="IPR045851">
    <property type="entry name" value="AMP-bd_C_sf"/>
</dbReference>
<dbReference type="PANTHER" id="PTHR43859:SF4">
    <property type="entry name" value="BUTANOATE--COA LIGASE AAE1-RELATED"/>
    <property type="match status" value="1"/>
</dbReference>
<dbReference type="CDD" id="cd12119">
    <property type="entry name" value="ttLC_FACS_AlkK_like"/>
    <property type="match status" value="1"/>
</dbReference>
<gene>
    <name evidence="7" type="ORF">C2H86_09470</name>
</gene>
<feature type="domain" description="AMP-dependent synthetase/ligase" evidence="5">
    <location>
        <begin position="33"/>
        <end position="400"/>
    </location>
</feature>
<evidence type="ECO:0000256" key="2">
    <source>
        <dbReference type="ARBA" id="ARBA00022598"/>
    </source>
</evidence>
<dbReference type="Proteomes" id="UP000464480">
    <property type="component" value="Chromosome"/>
</dbReference>
<dbReference type="GO" id="GO:0016874">
    <property type="term" value="F:ligase activity"/>
    <property type="evidence" value="ECO:0007669"/>
    <property type="project" value="UniProtKB-KW"/>
</dbReference>
<evidence type="ECO:0000259" key="5">
    <source>
        <dbReference type="Pfam" id="PF00501"/>
    </source>
</evidence>
<dbReference type="InterPro" id="IPR042099">
    <property type="entry name" value="ANL_N_sf"/>
</dbReference>
<name>A0A6I6XTG5_PSEPU</name>
<evidence type="ECO:0000256" key="1">
    <source>
        <dbReference type="ARBA" id="ARBA00006432"/>
    </source>
</evidence>
<organism evidence="7 8">
    <name type="scientific">Pseudomonas putida</name>
    <name type="common">Arthrobacter siderocapsulatus</name>
    <dbReference type="NCBI Taxonomy" id="303"/>
    <lineage>
        <taxon>Bacteria</taxon>
        <taxon>Pseudomonadati</taxon>
        <taxon>Pseudomonadota</taxon>
        <taxon>Gammaproteobacteria</taxon>
        <taxon>Pseudomonadales</taxon>
        <taxon>Pseudomonadaceae</taxon>
        <taxon>Pseudomonas</taxon>
    </lineage>
</organism>
<dbReference type="PROSITE" id="PS00455">
    <property type="entry name" value="AMP_BINDING"/>
    <property type="match status" value="1"/>
</dbReference>
<dbReference type="Pfam" id="PF00501">
    <property type="entry name" value="AMP-binding"/>
    <property type="match status" value="1"/>
</dbReference>
<dbReference type="GO" id="GO:0006631">
    <property type="term" value="P:fatty acid metabolic process"/>
    <property type="evidence" value="ECO:0007669"/>
    <property type="project" value="UniProtKB-KW"/>
</dbReference>
<dbReference type="Pfam" id="PF13193">
    <property type="entry name" value="AMP-binding_C"/>
    <property type="match status" value="1"/>
</dbReference>
<sequence length="536" mass="59197">MLGMMMSFNLSITAIMRQALMVAAETEIVSLFSSGQVHRYTYADAFARARRLANALDAMDCPMNARVGTLAWNDHRHFELHYAIPCSGRICHTINPKLFPEQISYIIRHAEDDVLFVDPQFVPLLESIQHEISSVRRFIVLCAADALPVSTLPNLLSYEALLQAADHDYDWPDLDEHQSSGLCYTSGTTGNPKGVLASHRSTVLHGMAQNMADNVGLRALDVVMPMVPMFHVNAWGMPYNAAMVGAKLVLPGPWVGDAGTMVKLINDEKVSFSLGVPTLWANISQYLDAQGGTIPSLQRAVSGGAACPLALIKAMRRYGVALENGWGMTELSPMGSYNRHQPWYDELADDLCDKQLLKSGRSLFGVEMRIVDESQRPLPHDGQSAGSLQVRGPWVRSGYFGEAPCEGWFDTGDVATIDPCGYLLITDRIKDVIKSGGEWICSVEIENAVMAHPQVAEAAVIAIPHARWSERPLLVIVPRHAETAPTHEELMAFLNGKIPKWWMPDGCEYLDELPHTATGKVSKKTLRERFATYVQP</sequence>
<dbReference type="InterPro" id="IPR025110">
    <property type="entry name" value="AMP-bd_C"/>
</dbReference>
<protein>
    <submittedName>
        <fullName evidence="7">Long-chain fatty acid--CoA ligase</fullName>
    </submittedName>
</protein>
<keyword evidence="3" id="KW-0276">Fatty acid metabolism</keyword>
<evidence type="ECO:0000256" key="3">
    <source>
        <dbReference type="ARBA" id="ARBA00022832"/>
    </source>
</evidence>
<keyword evidence="2 7" id="KW-0436">Ligase</keyword>
<evidence type="ECO:0000259" key="6">
    <source>
        <dbReference type="Pfam" id="PF13193"/>
    </source>
</evidence>
<dbReference type="EMBL" id="CP026115">
    <property type="protein sequence ID" value="QHG64628.1"/>
    <property type="molecule type" value="Genomic_DNA"/>
</dbReference>
<dbReference type="FunFam" id="3.30.300.30:FF:000008">
    <property type="entry name" value="2,3-dihydroxybenzoate-AMP ligase"/>
    <property type="match status" value="1"/>
</dbReference>
<proteinExistence type="inferred from homology"/>
<dbReference type="InterPro" id="IPR000873">
    <property type="entry name" value="AMP-dep_synth/lig_dom"/>
</dbReference>
<comment type="similarity">
    <text evidence="1">Belongs to the ATP-dependent AMP-binding enzyme family.</text>
</comment>
<evidence type="ECO:0000313" key="7">
    <source>
        <dbReference type="EMBL" id="QHG64628.1"/>
    </source>
</evidence>
<dbReference type="Gene3D" id="3.40.50.12780">
    <property type="entry name" value="N-terminal domain of ligase-like"/>
    <property type="match status" value="1"/>
</dbReference>
<evidence type="ECO:0000313" key="8">
    <source>
        <dbReference type="Proteomes" id="UP000464480"/>
    </source>
</evidence>